<reference evidence="2 3" key="1">
    <citation type="submission" date="2024-03" db="EMBL/GenBank/DDBJ databases">
        <title>Analysis of soft rot Pectobacteriaceae population diversity in US potato growing regions between 2016 and 2022.</title>
        <authorList>
            <person name="Ma X."/>
            <person name="Zhang X."/>
            <person name="Stodghill P."/>
            <person name="Rioux R."/>
            <person name="Babler B."/>
            <person name="Shrestha S."/>
            <person name="Babler B."/>
            <person name="Rivedal H."/>
            <person name="Frost K."/>
            <person name="Hao J."/>
            <person name="Secor G."/>
            <person name="Swingle B."/>
        </authorList>
    </citation>
    <scope>NUCLEOTIDE SEQUENCE [LARGE SCALE GENOMIC DNA]</scope>
    <source>
        <strain evidence="2 3">SR64</strain>
    </source>
</reference>
<dbReference type="PROSITE" id="PS50943">
    <property type="entry name" value="HTH_CROC1"/>
    <property type="match status" value="1"/>
</dbReference>
<accession>A0ABU8JNY4</accession>
<evidence type="ECO:0000259" key="1">
    <source>
        <dbReference type="PROSITE" id="PS50943"/>
    </source>
</evidence>
<proteinExistence type="predicted"/>
<dbReference type="EMBL" id="JBBBOO010000012">
    <property type="protein sequence ID" value="MEI7065123.1"/>
    <property type="molecule type" value="Genomic_DNA"/>
</dbReference>
<gene>
    <name evidence="2" type="ORF">WCU84_15845</name>
</gene>
<dbReference type="Pfam" id="PF01381">
    <property type="entry name" value="HTH_3"/>
    <property type="match status" value="1"/>
</dbReference>
<dbReference type="InterPro" id="IPR010982">
    <property type="entry name" value="Lambda_DNA-bd_dom_sf"/>
</dbReference>
<name>A0ABU8JNY4_DICCH</name>
<dbReference type="Proteomes" id="UP001359469">
    <property type="component" value="Unassembled WGS sequence"/>
</dbReference>
<dbReference type="Gene3D" id="1.10.260.40">
    <property type="entry name" value="lambda repressor-like DNA-binding domains"/>
    <property type="match status" value="1"/>
</dbReference>
<keyword evidence="3" id="KW-1185">Reference proteome</keyword>
<evidence type="ECO:0000313" key="2">
    <source>
        <dbReference type="EMBL" id="MEI7065123.1"/>
    </source>
</evidence>
<evidence type="ECO:0000313" key="3">
    <source>
        <dbReference type="Proteomes" id="UP001359469"/>
    </source>
</evidence>
<dbReference type="SUPFAM" id="SSF47413">
    <property type="entry name" value="lambda repressor-like DNA-binding domains"/>
    <property type="match status" value="1"/>
</dbReference>
<dbReference type="RefSeq" id="WP_039999996.1">
    <property type="nucleotide sequence ID" value="NZ_JAFCAF010000015.1"/>
</dbReference>
<protein>
    <submittedName>
        <fullName evidence="2">Helix-turn-helix transcriptional regulator</fullName>
    </submittedName>
</protein>
<sequence length="77" mass="8559">MASTYSAEYQRIIKALRAARIAQGVTQTTLAQALGKPQSFIAKIENGERRLDIVEFIHISRLLSLDPIALLHLLLNS</sequence>
<dbReference type="SMART" id="SM00530">
    <property type="entry name" value="HTH_XRE"/>
    <property type="match status" value="1"/>
</dbReference>
<feature type="domain" description="HTH cro/C1-type" evidence="1">
    <location>
        <begin position="16"/>
        <end position="70"/>
    </location>
</feature>
<dbReference type="CDD" id="cd00093">
    <property type="entry name" value="HTH_XRE"/>
    <property type="match status" value="1"/>
</dbReference>
<organism evidence="2 3">
    <name type="scientific">Dickeya chrysanthemi</name>
    <name type="common">Pectobacterium chrysanthemi</name>
    <name type="synonym">Erwinia chrysanthemi</name>
    <dbReference type="NCBI Taxonomy" id="556"/>
    <lineage>
        <taxon>Bacteria</taxon>
        <taxon>Pseudomonadati</taxon>
        <taxon>Pseudomonadota</taxon>
        <taxon>Gammaproteobacteria</taxon>
        <taxon>Enterobacterales</taxon>
        <taxon>Pectobacteriaceae</taxon>
        <taxon>Dickeya</taxon>
    </lineage>
</organism>
<dbReference type="InterPro" id="IPR001387">
    <property type="entry name" value="Cro/C1-type_HTH"/>
</dbReference>
<comment type="caution">
    <text evidence="2">The sequence shown here is derived from an EMBL/GenBank/DDBJ whole genome shotgun (WGS) entry which is preliminary data.</text>
</comment>